<sequence>MDRIGRCRSSILKWKRKADTNTRTKIIRLQGEFEKEVSIRNPSFYFMKKLKIELAEAIREEELYRRQKCREDCLRSGGGWDIQRIRDVIHEEDVELVLNTSFNLSEQDRRIWGFSRNGVQSSGSSILSLASEEAATWLNLQLIPPESSLVITLIAPQTRKWMKPPMGTVKCNVASSWVDSFQNSGSTWILRDSSGVPLAHSRRAFAPITSALEAELQTLWWALEALHDIHVKRVIFEVSSDALMEAMFSPTSPSPLSYGISRILRSLHLFDHCQVVSSHRETNFIALQVAESVTRDQRLQPYMATGGLSWLSSSVTTEALNDGPY</sequence>
<evidence type="ECO:0000313" key="2">
    <source>
        <dbReference type="EMBL" id="KAH0893781.1"/>
    </source>
</evidence>
<dbReference type="InterPro" id="IPR052929">
    <property type="entry name" value="RNase_H-like_EbsB-rel"/>
</dbReference>
<feature type="domain" description="RNase H type-1" evidence="1">
    <location>
        <begin position="172"/>
        <end position="291"/>
    </location>
</feature>
<dbReference type="InterPro" id="IPR044730">
    <property type="entry name" value="RNase_H-like_dom_plant"/>
</dbReference>
<dbReference type="PANTHER" id="PTHR47074:SF53">
    <property type="entry name" value="REVERSE TRANSCRIPTASE-LIKE PROTEIN"/>
    <property type="match status" value="1"/>
</dbReference>
<evidence type="ECO:0000313" key="3">
    <source>
        <dbReference type="Proteomes" id="UP000824890"/>
    </source>
</evidence>
<dbReference type="InterPro" id="IPR036397">
    <property type="entry name" value="RNaseH_sf"/>
</dbReference>
<keyword evidence="3" id="KW-1185">Reference proteome</keyword>
<dbReference type="Pfam" id="PF13456">
    <property type="entry name" value="RVT_3"/>
    <property type="match status" value="1"/>
</dbReference>
<protein>
    <recommendedName>
        <fullName evidence="1">RNase H type-1 domain-containing protein</fullName>
    </recommendedName>
</protein>
<dbReference type="EMBL" id="JAGKQM010000013">
    <property type="protein sequence ID" value="KAH0893781.1"/>
    <property type="molecule type" value="Genomic_DNA"/>
</dbReference>
<proteinExistence type="predicted"/>
<gene>
    <name evidence="2" type="ORF">HID58_056210</name>
</gene>
<dbReference type="Gene3D" id="3.30.420.10">
    <property type="entry name" value="Ribonuclease H-like superfamily/Ribonuclease H"/>
    <property type="match status" value="1"/>
</dbReference>
<evidence type="ECO:0000259" key="1">
    <source>
        <dbReference type="Pfam" id="PF13456"/>
    </source>
</evidence>
<dbReference type="Proteomes" id="UP000824890">
    <property type="component" value="Unassembled WGS sequence"/>
</dbReference>
<organism evidence="2 3">
    <name type="scientific">Brassica napus</name>
    <name type="common">Rape</name>
    <dbReference type="NCBI Taxonomy" id="3708"/>
    <lineage>
        <taxon>Eukaryota</taxon>
        <taxon>Viridiplantae</taxon>
        <taxon>Streptophyta</taxon>
        <taxon>Embryophyta</taxon>
        <taxon>Tracheophyta</taxon>
        <taxon>Spermatophyta</taxon>
        <taxon>Magnoliopsida</taxon>
        <taxon>eudicotyledons</taxon>
        <taxon>Gunneridae</taxon>
        <taxon>Pentapetalae</taxon>
        <taxon>rosids</taxon>
        <taxon>malvids</taxon>
        <taxon>Brassicales</taxon>
        <taxon>Brassicaceae</taxon>
        <taxon>Brassiceae</taxon>
        <taxon>Brassica</taxon>
    </lineage>
</organism>
<comment type="caution">
    <text evidence="2">The sequence shown here is derived from an EMBL/GenBank/DDBJ whole genome shotgun (WGS) entry which is preliminary data.</text>
</comment>
<accession>A0ABQ8ANX9</accession>
<dbReference type="PANTHER" id="PTHR47074">
    <property type="entry name" value="BNAC02G40300D PROTEIN"/>
    <property type="match status" value="1"/>
</dbReference>
<dbReference type="CDD" id="cd06222">
    <property type="entry name" value="RNase_H_like"/>
    <property type="match status" value="1"/>
</dbReference>
<name>A0ABQ8ANX9_BRANA</name>
<reference evidence="2 3" key="1">
    <citation type="submission" date="2021-05" db="EMBL/GenBank/DDBJ databases">
        <title>Genome Assembly of Synthetic Allotetraploid Brassica napus Reveals Homoeologous Exchanges between Subgenomes.</title>
        <authorList>
            <person name="Davis J.T."/>
        </authorList>
    </citation>
    <scope>NUCLEOTIDE SEQUENCE [LARGE SCALE GENOMIC DNA]</scope>
    <source>
        <strain evidence="3">cv. Da-Ae</strain>
        <tissue evidence="2">Seedling</tissue>
    </source>
</reference>
<dbReference type="InterPro" id="IPR002156">
    <property type="entry name" value="RNaseH_domain"/>
</dbReference>